<evidence type="ECO:0000256" key="2">
    <source>
        <dbReference type="ARBA" id="ARBA00006561"/>
    </source>
</evidence>
<dbReference type="SUPFAM" id="SSF54862">
    <property type="entry name" value="4Fe-4S ferredoxins"/>
    <property type="match status" value="1"/>
</dbReference>
<dbReference type="Pfam" id="PF12831">
    <property type="entry name" value="FAD_oxidored"/>
    <property type="match status" value="1"/>
</dbReference>
<dbReference type="GO" id="GO:0051539">
    <property type="term" value="F:4 iron, 4 sulfur cluster binding"/>
    <property type="evidence" value="ECO:0007669"/>
    <property type="project" value="UniProtKB-KW"/>
</dbReference>
<dbReference type="PANTHER" id="PTHR43498:SF1">
    <property type="entry name" value="COB--COM HETERODISULFIDE REDUCTASE IRON-SULFUR SUBUNIT A"/>
    <property type="match status" value="1"/>
</dbReference>
<dbReference type="PANTHER" id="PTHR43498">
    <property type="entry name" value="FERREDOXIN:COB-COM HETERODISULFIDE REDUCTASE SUBUNIT A"/>
    <property type="match status" value="1"/>
</dbReference>
<evidence type="ECO:0000256" key="3">
    <source>
        <dbReference type="ARBA" id="ARBA00022485"/>
    </source>
</evidence>
<dbReference type="Pfam" id="PF02662">
    <property type="entry name" value="FlpD"/>
    <property type="match status" value="1"/>
</dbReference>
<sequence length="736" mass="81171">MEKKIGVYICTGCGIGEALNPEQLGNVAQEEYGVAVCKTHPFLCSKEGVDVIKSDIAEGVNTIVIAACSPRVMYDLFNFDGCIVDRVNIREQVAWCQPPGEEDTQMMAEDYLRMGLAKVNKMELPEPYKPEEEMSRDVLVVGGGAAGLAAALAAADAGYKVTLVEKEKELGGFVRKVKEVATLPYKAFKSGYLDEYIEKVKNHENITVYTEAKILKTAGGPGLFDVTISQNGSSVEHRFGAIVLAAGWVPYDPKKLDPKLGYGRYDNVVTGVEFEEMLAQGNLKRPKDGGSVNSVAFLLCAGSRDPNHLPYCSTTCCISSLKQALQIKEQNPDANVYVFFKEMRTPGQAEDLYRKAQEAGVIFLRCQDPQVESGATGLTVKGYEDLVGEEVEVDGLDLVVLATGMVPVTAFGENVVAKPEDQKEEEEPVPTDIILKSDVLNLEYRQGPEVPILKYGFPDSHFICFPYESRRTGIYAAGCVRRPMGVATAIEDGTGAAMKAIQCIEMVHKGMAVHPRAGDMSFPEFFMQRCTQCKRCTVECPFGAINEDEKANPLPNPTRCRRCGVCMGACPERIISFKNYSVGMIGDMIKAMNVPDEYEEKPRILVLACENDSYPALDMAGVRRMKYNPWIRVIPLRCLGSMNLIWIADALSSGIDGVLLLGCKYGEDYQCHFIRGSELANIRLGKIKETLDRLVLESERVRFETVSITDYAKLPEILDDFAKKIEEIGPNPYKGF</sequence>
<organism evidence="10 11">
    <name type="scientific">Thermodesulforhabdus norvegica</name>
    <dbReference type="NCBI Taxonomy" id="39841"/>
    <lineage>
        <taxon>Bacteria</taxon>
        <taxon>Pseudomonadati</taxon>
        <taxon>Thermodesulfobacteriota</taxon>
        <taxon>Syntrophobacteria</taxon>
        <taxon>Syntrophobacterales</taxon>
        <taxon>Thermodesulforhabdaceae</taxon>
        <taxon>Thermodesulforhabdus</taxon>
    </lineage>
</organism>
<dbReference type="PROSITE" id="PS00198">
    <property type="entry name" value="4FE4S_FER_1"/>
    <property type="match status" value="2"/>
</dbReference>
<gene>
    <name evidence="10" type="ORF">SAMN05660836_01108</name>
</gene>
<evidence type="ECO:0000313" key="10">
    <source>
        <dbReference type="EMBL" id="SFM66740.1"/>
    </source>
</evidence>
<evidence type="ECO:0000256" key="5">
    <source>
        <dbReference type="ARBA" id="ARBA00022827"/>
    </source>
</evidence>
<keyword evidence="3" id="KW-0004">4Fe-4S</keyword>
<keyword evidence="11" id="KW-1185">Reference proteome</keyword>
<keyword evidence="8" id="KW-0411">Iron-sulfur</keyword>
<dbReference type="InterPro" id="IPR017900">
    <property type="entry name" value="4Fe4S_Fe_S_CS"/>
</dbReference>
<name>A0A1I4SQW5_9BACT</name>
<protein>
    <submittedName>
        <fullName evidence="10">Putative adenylylsulfate reductase-associated electron transfer protein QmoB</fullName>
    </submittedName>
</protein>
<dbReference type="InterPro" id="IPR017896">
    <property type="entry name" value="4Fe4S_Fe-S-bd"/>
</dbReference>
<accession>A0A1I4SQW5</accession>
<reference evidence="10 11" key="1">
    <citation type="submission" date="2016-10" db="EMBL/GenBank/DDBJ databases">
        <authorList>
            <person name="de Groot N.N."/>
        </authorList>
    </citation>
    <scope>NUCLEOTIDE SEQUENCE [LARGE SCALE GENOMIC DNA]</scope>
    <source>
        <strain evidence="10 11">DSM 9990</strain>
    </source>
</reference>
<dbReference type="InterPro" id="IPR036188">
    <property type="entry name" value="FAD/NAD-bd_sf"/>
</dbReference>
<dbReference type="Gene3D" id="3.50.50.60">
    <property type="entry name" value="FAD/NAD(P)-binding domain"/>
    <property type="match status" value="1"/>
</dbReference>
<dbReference type="AlphaFoldDB" id="A0A1I4SQW5"/>
<evidence type="ECO:0000313" key="11">
    <source>
        <dbReference type="Proteomes" id="UP000199611"/>
    </source>
</evidence>
<dbReference type="GO" id="GO:0046872">
    <property type="term" value="F:metal ion binding"/>
    <property type="evidence" value="ECO:0007669"/>
    <property type="project" value="UniProtKB-KW"/>
</dbReference>
<comment type="cofactor">
    <cofactor evidence="1">
        <name>FAD</name>
        <dbReference type="ChEBI" id="CHEBI:57692"/>
    </cofactor>
</comment>
<dbReference type="GO" id="GO:0016491">
    <property type="term" value="F:oxidoreductase activity"/>
    <property type="evidence" value="ECO:0007669"/>
    <property type="project" value="UniProtKB-KW"/>
</dbReference>
<evidence type="ECO:0000256" key="7">
    <source>
        <dbReference type="ARBA" id="ARBA00023004"/>
    </source>
</evidence>
<dbReference type="STRING" id="39841.SAMN05660836_01108"/>
<dbReference type="PROSITE" id="PS51379">
    <property type="entry name" value="4FE4S_FER_2"/>
    <property type="match status" value="2"/>
</dbReference>
<keyword evidence="5" id="KW-0285">Flavoprotein</keyword>
<comment type="similarity">
    <text evidence="2">Belongs to the HdrA family.</text>
</comment>
<dbReference type="InterPro" id="IPR003813">
    <property type="entry name" value="MvhD/FlpD"/>
</dbReference>
<dbReference type="RefSeq" id="WP_093394088.1">
    <property type="nucleotide sequence ID" value="NZ_FOUU01000002.1"/>
</dbReference>
<feature type="domain" description="4Fe-4S ferredoxin-type" evidence="9">
    <location>
        <begin position="551"/>
        <end position="580"/>
    </location>
</feature>
<keyword evidence="4" id="KW-0479">Metal-binding</keyword>
<evidence type="ECO:0000256" key="6">
    <source>
        <dbReference type="ARBA" id="ARBA00023002"/>
    </source>
</evidence>
<dbReference type="Gene3D" id="3.30.70.20">
    <property type="match status" value="1"/>
</dbReference>
<dbReference type="OrthoDB" id="9766627at2"/>
<feature type="domain" description="4Fe-4S ferredoxin-type" evidence="9">
    <location>
        <begin position="521"/>
        <end position="550"/>
    </location>
</feature>
<dbReference type="EMBL" id="FOUU01000002">
    <property type="protein sequence ID" value="SFM66740.1"/>
    <property type="molecule type" value="Genomic_DNA"/>
</dbReference>
<keyword evidence="7" id="KW-0408">Iron</keyword>
<proteinExistence type="inferred from homology"/>
<evidence type="ECO:0000256" key="4">
    <source>
        <dbReference type="ARBA" id="ARBA00022723"/>
    </source>
</evidence>
<dbReference type="SUPFAM" id="SSF51905">
    <property type="entry name" value="FAD/NAD(P)-binding domain"/>
    <property type="match status" value="1"/>
</dbReference>
<evidence type="ECO:0000256" key="1">
    <source>
        <dbReference type="ARBA" id="ARBA00001974"/>
    </source>
</evidence>
<dbReference type="Pfam" id="PF13187">
    <property type="entry name" value="Fer4_9"/>
    <property type="match status" value="1"/>
</dbReference>
<keyword evidence="6" id="KW-0560">Oxidoreductase</keyword>
<keyword evidence="5" id="KW-0274">FAD</keyword>
<dbReference type="PRINTS" id="PR00368">
    <property type="entry name" value="FADPNR"/>
</dbReference>
<evidence type="ECO:0000259" key="9">
    <source>
        <dbReference type="PROSITE" id="PS51379"/>
    </source>
</evidence>
<dbReference type="PRINTS" id="PR00411">
    <property type="entry name" value="PNDRDTASEI"/>
</dbReference>
<evidence type="ECO:0000256" key="8">
    <source>
        <dbReference type="ARBA" id="ARBA00023014"/>
    </source>
</evidence>
<dbReference type="Proteomes" id="UP000199611">
    <property type="component" value="Unassembled WGS sequence"/>
</dbReference>
<dbReference type="InterPro" id="IPR039650">
    <property type="entry name" value="HdrA-like"/>
</dbReference>